<feature type="region of interest" description="Disordered" evidence="1">
    <location>
        <begin position="27"/>
        <end position="68"/>
    </location>
</feature>
<evidence type="ECO:0000256" key="1">
    <source>
        <dbReference type="SAM" id="MobiDB-lite"/>
    </source>
</evidence>
<name>A0A6M1LUT1_9PROT</name>
<accession>A0A6M1LUT1</accession>
<reference evidence="2 3" key="1">
    <citation type="submission" date="2020-03" db="EMBL/GenBank/DDBJ databases">
        <title>Roseomonas stagni sp. nov., isolated from pond water in Japan.</title>
        <authorList>
            <person name="Furuhata K."/>
            <person name="Miyamoto H."/>
            <person name="Goto K."/>
        </authorList>
    </citation>
    <scope>NUCLEOTIDE SEQUENCE [LARGE SCALE GENOMIC DNA]</scope>
    <source>
        <strain evidence="2 3">PeD5</strain>
    </source>
</reference>
<comment type="caution">
    <text evidence="2">The sequence shown here is derived from an EMBL/GenBank/DDBJ whole genome shotgun (WGS) entry which is preliminary data.</text>
</comment>
<evidence type="ECO:0000313" key="2">
    <source>
        <dbReference type="EMBL" id="NGM23957.1"/>
    </source>
</evidence>
<keyword evidence="3" id="KW-1185">Reference proteome</keyword>
<proteinExistence type="predicted"/>
<sequence>MAEEREVKQARTKVREREGAYWGRVAEAGKAARQGRGEVETERASAGKGGDEGEERKRAARQRQALSG</sequence>
<feature type="compositionally biased region" description="Basic and acidic residues" evidence="1">
    <location>
        <begin position="35"/>
        <end position="57"/>
    </location>
</feature>
<dbReference type="EMBL" id="JAAIKB010000022">
    <property type="protein sequence ID" value="NGM23957.1"/>
    <property type="molecule type" value="Genomic_DNA"/>
</dbReference>
<protein>
    <submittedName>
        <fullName evidence="2">Uncharacterized protein</fullName>
    </submittedName>
</protein>
<gene>
    <name evidence="2" type="ORF">G3576_28380</name>
</gene>
<dbReference type="AlphaFoldDB" id="A0A6M1LUT1"/>
<dbReference type="RefSeq" id="WP_164697874.1">
    <property type="nucleotide sequence ID" value="NZ_JAAIKB010000022.1"/>
</dbReference>
<dbReference type="Proteomes" id="UP000475385">
    <property type="component" value="Unassembled WGS sequence"/>
</dbReference>
<organism evidence="2 3">
    <name type="scientific">Falsiroseomonas algicola</name>
    <dbReference type="NCBI Taxonomy" id="2716930"/>
    <lineage>
        <taxon>Bacteria</taxon>
        <taxon>Pseudomonadati</taxon>
        <taxon>Pseudomonadota</taxon>
        <taxon>Alphaproteobacteria</taxon>
        <taxon>Acetobacterales</taxon>
        <taxon>Roseomonadaceae</taxon>
        <taxon>Falsiroseomonas</taxon>
    </lineage>
</organism>
<evidence type="ECO:0000313" key="3">
    <source>
        <dbReference type="Proteomes" id="UP000475385"/>
    </source>
</evidence>